<proteinExistence type="predicted"/>
<organism evidence="1">
    <name type="scientific">invertebrate metagenome</name>
    <dbReference type="NCBI Taxonomy" id="1711999"/>
    <lineage>
        <taxon>unclassified sequences</taxon>
        <taxon>metagenomes</taxon>
        <taxon>organismal metagenomes</taxon>
    </lineage>
</organism>
<dbReference type="EMBL" id="NSIT01000127">
    <property type="protein sequence ID" value="PJE78800.1"/>
    <property type="molecule type" value="Genomic_DNA"/>
</dbReference>
<gene>
    <name evidence="1" type="ORF">CI610_02256</name>
</gene>
<dbReference type="AlphaFoldDB" id="A0A2H9T6F1"/>
<accession>A0A2H9T6F1</accession>
<sequence length="77" mass="9065">MSLETRVTALEYKVEQLDHAFHENSKVLEATHGVVSLLLNEQREKFYKLEQRLGEHDRRFDKIEELLVQIVNTLASK</sequence>
<evidence type="ECO:0000313" key="1">
    <source>
        <dbReference type="EMBL" id="PJE78800.1"/>
    </source>
</evidence>
<comment type="caution">
    <text evidence="1">The sequence shown here is derived from an EMBL/GenBank/DDBJ whole genome shotgun (WGS) entry which is preliminary data.</text>
</comment>
<protein>
    <submittedName>
        <fullName evidence="1">Uncharacterized protein</fullName>
    </submittedName>
</protein>
<name>A0A2H9T6F1_9ZZZZ</name>
<reference evidence="1" key="1">
    <citation type="journal article" date="2017" name="Appl. Environ. Microbiol.">
        <title>Molecular characterization of an Endozoicomonas-like organism causing infection in king scallop Pecten maximus L.</title>
        <authorList>
            <person name="Cano I."/>
            <person name="van Aerle R."/>
            <person name="Ross S."/>
            <person name="Verner-Jeffreys D.W."/>
            <person name="Paley R.K."/>
            <person name="Rimmer G."/>
            <person name="Ryder D."/>
            <person name="Hooper P."/>
            <person name="Stone D."/>
            <person name="Feist S.W."/>
        </authorList>
    </citation>
    <scope>NUCLEOTIDE SEQUENCE</scope>
</reference>